<keyword evidence="3" id="KW-0804">Transcription</keyword>
<dbReference type="EMBL" id="JBHUMQ010000026">
    <property type="protein sequence ID" value="MFD2694223.1"/>
    <property type="molecule type" value="Genomic_DNA"/>
</dbReference>
<dbReference type="InterPro" id="IPR050707">
    <property type="entry name" value="HTH_MetabolicPath_Reg"/>
</dbReference>
<keyword evidence="2" id="KW-0238">DNA-binding</keyword>
<keyword evidence="7" id="KW-1185">Reference proteome</keyword>
<dbReference type="SMART" id="SM00346">
    <property type="entry name" value="HTH_ICLR"/>
    <property type="match status" value="1"/>
</dbReference>
<accession>A0ABW5S469</accession>
<dbReference type="CDD" id="cd00090">
    <property type="entry name" value="HTH_ARSR"/>
    <property type="match status" value="1"/>
</dbReference>
<dbReference type="InterPro" id="IPR036390">
    <property type="entry name" value="WH_DNA-bd_sf"/>
</dbReference>
<keyword evidence="1" id="KW-0805">Transcription regulation</keyword>
<dbReference type="PANTHER" id="PTHR30136">
    <property type="entry name" value="HELIX-TURN-HELIX TRANSCRIPTIONAL REGULATOR, ICLR FAMILY"/>
    <property type="match status" value="1"/>
</dbReference>
<evidence type="ECO:0000256" key="3">
    <source>
        <dbReference type="ARBA" id="ARBA00023163"/>
    </source>
</evidence>
<feature type="domain" description="IclR-ED" evidence="5">
    <location>
        <begin position="66"/>
        <end position="243"/>
    </location>
</feature>
<proteinExistence type="predicted"/>
<evidence type="ECO:0000259" key="4">
    <source>
        <dbReference type="PROSITE" id="PS51077"/>
    </source>
</evidence>
<dbReference type="PROSITE" id="PS51077">
    <property type="entry name" value="HTH_ICLR"/>
    <property type="match status" value="1"/>
</dbReference>
<dbReference type="Gene3D" id="3.30.450.40">
    <property type="match status" value="1"/>
</dbReference>
<dbReference type="InterPro" id="IPR014757">
    <property type="entry name" value="Tscrpt_reg_IclR_C"/>
</dbReference>
<protein>
    <submittedName>
        <fullName evidence="6">IclR family transcriptional regulator</fullName>
    </submittedName>
</protein>
<evidence type="ECO:0000259" key="5">
    <source>
        <dbReference type="PROSITE" id="PS51078"/>
    </source>
</evidence>
<name>A0ABW5S469_9BACL</name>
<dbReference type="SUPFAM" id="SSF46785">
    <property type="entry name" value="Winged helix' DNA-binding domain"/>
    <property type="match status" value="1"/>
</dbReference>
<dbReference type="SUPFAM" id="SSF55781">
    <property type="entry name" value="GAF domain-like"/>
    <property type="match status" value="1"/>
</dbReference>
<dbReference type="Pfam" id="PF09339">
    <property type="entry name" value="HTH_IclR"/>
    <property type="match status" value="1"/>
</dbReference>
<gene>
    <name evidence="6" type="ORF">ACFSUE_11380</name>
</gene>
<dbReference type="RefSeq" id="WP_253057777.1">
    <property type="nucleotide sequence ID" value="NZ_JAMXWM010000001.1"/>
</dbReference>
<evidence type="ECO:0000313" key="7">
    <source>
        <dbReference type="Proteomes" id="UP001597399"/>
    </source>
</evidence>
<evidence type="ECO:0000313" key="6">
    <source>
        <dbReference type="EMBL" id="MFD2694223.1"/>
    </source>
</evidence>
<evidence type="ECO:0000256" key="1">
    <source>
        <dbReference type="ARBA" id="ARBA00023015"/>
    </source>
</evidence>
<dbReference type="PROSITE" id="PS51078">
    <property type="entry name" value="ICLR_ED"/>
    <property type="match status" value="1"/>
</dbReference>
<dbReference type="Pfam" id="PF01614">
    <property type="entry name" value="IclR_C"/>
    <property type="match status" value="1"/>
</dbReference>
<feature type="domain" description="HTH iclR-type" evidence="4">
    <location>
        <begin position="4"/>
        <end position="65"/>
    </location>
</feature>
<dbReference type="PANTHER" id="PTHR30136:SF35">
    <property type="entry name" value="HTH-TYPE TRANSCRIPTIONAL REGULATOR RV1719"/>
    <property type="match status" value="1"/>
</dbReference>
<dbReference type="Gene3D" id="1.10.10.10">
    <property type="entry name" value="Winged helix-like DNA-binding domain superfamily/Winged helix DNA-binding domain"/>
    <property type="match status" value="1"/>
</dbReference>
<dbReference type="Proteomes" id="UP001597399">
    <property type="component" value="Unassembled WGS sequence"/>
</dbReference>
<dbReference type="InterPro" id="IPR036388">
    <property type="entry name" value="WH-like_DNA-bd_sf"/>
</dbReference>
<comment type="caution">
    <text evidence="6">The sequence shown here is derived from an EMBL/GenBank/DDBJ whole genome shotgun (WGS) entry which is preliminary data.</text>
</comment>
<organism evidence="6 7">
    <name type="scientific">Sporolactobacillus shoreicorticis</name>
    <dbReference type="NCBI Taxonomy" id="1923877"/>
    <lineage>
        <taxon>Bacteria</taxon>
        <taxon>Bacillati</taxon>
        <taxon>Bacillota</taxon>
        <taxon>Bacilli</taxon>
        <taxon>Bacillales</taxon>
        <taxon>Sporolactobacillaceae</taxon>
        <taxon>Sporolactobacillus</taxon>
    </lineage>
</organism>
<sequence length="250" mass="27341">MKGTQSLERALDILFVLGEAGGTLSVTDIAEKVSIPESSAYRLLQTLERNGIIERKGQGQIGLGLRIFDLAKSLNNQTEQQLSAIAKPYMKELVQETKETAVLFVRAGVNVISIQSIPGSFLVRFVAEDGKSFPMQNGASGKSILAFETDRVVKQILDTLDPQEAQILSNELKKIRENGYSTTNSEVDAGIVGIAAPIFDYKHNVIASLTIAGPGNRIKESNYNLFIEKVVQAAKEITKQLEFVMNVKIV</sequence>
<dbReference type="InterPro" id="IPR011991">
    <property type="entry name" value="ArsR-like_HTH"/>
</dbReference>
<dbReference type="InterPro" id="IPR029016">
    <property type="entry name" value="GAF-like_dom_sf"/>
</dbReference>
<evidence type="ECO:0000256" key="2">
    <source>
        <dbReference type="ARBA" id="ARBA00023125"/>
    </source>
</evidence>
<dbReference type="InterPro" id="IPR005471">
    <property type="entry name" value="Tscrpt_reg_IclR_N"/>
</dbReference>
<reference evidence="7" key="1">
    <citation type="journal article" date="2019" name="Int. J. Syst. Evol. Microbiol.">
        <title>The Global Catalogue of Microorganisms (GCM) 10K type strain sequencing project: providing services to taxonomists for standard genome sequencing and annotation.</title>
        <authorList>
            <consortium name="The Broad Institute Genomics Platform"/>
            <consortium name="The Broad Institute Genome Sequencing Center for Infectious Disease"/>
            <person name="Wu L."/>
            <person name="Ma J."/>
        </authorList>
    </citation>
    <scope>NUCLEOTIDE SEQUENCE [LARGE SCALE GENOMIC DNA]</scope>
    <source>
        <strain evidence="7">TISTR 2466</strain>
    </source>
</reference>